<dbReference type="AlphaFoldDB" id="A0A9W8IVJ2"/>
<feature type="domain" description="Nephrocystin 3-like N-terminal" evidence="2">
    <location>
        <begin position="36"/>
        <end position="197"/>
    </location>
</feature>
<feature type="non-terminal residue" evidence="3">
    <location>
        <position position="556"/>
    </location>
</feature>
<keyword evidence="1" id="KW-0677">Repeat</keyword>
<proteinExistence type="predicted"/>
<reference evidence="3" key="1">
    <citation type="submission" date="2022-06" db="EMBL/GenBank/DDBJ databases">
        <title>Genome Sequence of Candolleomyces eurysporus.</title>
        <authorList>
            <person name="Buettner E."/>
        </authorList>
    </citation>
    <scope>NUCLEOTIDE SEQUENCE</scope>
    <source>
        <strain evidence="3">VTCC 930004</strain>
    </source>
</reference>
<dbReference type="Pfam" id="PF24883">
    <property type="entry name" value="NPHP3_N"/>
    <property type="match status" value="1"/>
</dbReference>
<evidence type="ECO:0000313" key="4">
    <source>
        <dbReference type="Proteomes" id="UP001140091"/>
    </source>
</evidence>
<dbReference type="Gene3D" id="3.40.50.300">
    <property type="entry name" value="P-loop containing nucleotide triphosphate hydrolases"/>
    <property type="match status" value="1"/>
</dbReference>
<evidence type="ECO:0000313" key="3">
    <source>
        <dbReference type="EMBL" id="KAJ2922564.1"/>
    </source>
</evidence>
<dbReference type="InterPro" id="IPR027417">
    <property type="entry name" value="P-loop_NTPase"/>
</dbReference>
<evidence type="ECO:0000256" key="1">
    <source>
        <dbReference type="ARBA" id="ARBA00022737"/>
    </source>
</evidence>
<dbReference type="PANTHER" id="PTHR10039">
    <property type="entry name" value="AMELOGENIN"/>
    <property type="match status" value="1"/>
</dbReference>
<protein>
    <recommendedName>
        <fullName evidence="2">Nephrocystin 3-like N-terminal domain-containing protein</fullName>
    </recommendedName>
</protein>
<name>A0A9W8IVJ2_9AGAR</name>
<organism evidence="3 4">
    <name type="scientific">Candolleomyces eurysporus</name>
    <dbReference type="NCBI Taxonomy" id="2828524"/>
    <lineage>
        <taxon>Eukaryota</taxon>
        <taxon>Fungi</taxon>
        <taxon>Dikarya</taxon>
        <taxon>Basidiomycota</taxon>
        <taxon>Agaricomycotina</taxon>
        <taxon>Agaricomycetes</taxon>
        <taxon>Agaricomycetidae</taxon>
        <taxon>Agaricales</taxon>
        <taxon>Agaricineae</taxon>
        <taxon>Psathyrellaceae</taxon>
        <taxon>Candolleomyces</taxon>
    </lineage>
</organism>
<sequence>MDGWDLLVKNVAPNARYNSDVGAPACDKGTRVEAIEEITTWIKDRGDPRPVLCLTGAAGAGKSALQQTIAGICAKEKILGCSFSFSANDPTRNTVKALVPTMAYQLASTDENLRKRIETLVGDDPLVFYQSLETQMTRLIAKPFEHLKGRGINLPYVILIDGLDECGDEGPQKKILGAIHQCLLVNNLPFRILVASRPELAIRTALEPGGHLHGIAKHIPLSDKYCATEDMKLYLQRRFRDLPVEVPQWFNDSDVKTLVEAASGQFVYVATAFKYISEPRGSPVERLQIVLTWTARQGARPFEKLDNLYTKILSAAKEAYQAVDTNSGRDFLLLFRIFQLAMTGDVLPDLPFAIPLGNLNLMLNLGTKGEELLLSDLRSLVGFEKDAATGALHSRRLYHKSFADYLDEEPRSKDLFVPRPRVYEHLAKCFLQHIIEYPLEPDSQASPVELEKRPLSRIQRTSLQEAVLNLPFFWEKVAIDEEIVGFTRKGGWHKIYKLLPSTCYMVSSVFWECWTKSFCQAVDNLKGRNPEAAEDISKQFDFVRWKSSISTSRNLR</sequence>
<dbReference type="SUPFAM" id="SSF52540">
    <property type="entry name" value="P-loop containing nucleoside triphosphate hydrolases"/>
    <property type="match status" value="1"/>
</dbReference>
<dbReference type="OrthoDB" id="4760524at2759"/>
<keyword evidence="4" id="KW-1185">Reference proteome</keyword>
<dbReference type="Proteomes" id="UP001140091">
    <property type="component" value="Unassembled WGS sequence"/>
</dbReference>
<comment type="caution">
    <text evidence="3">The sequence shown here is derived from an EMBL/GenBank/DDBJ whole genome shotgun (WGS) entry which is preliminary data.</text>
</comment>
<dbReference type="PANTHER" id="PTHR10039:SF14">
    <property type="entry name" value="NACHT DOMAIN-CONTAINING PROTEIN"/>
    <property type="match status" value="1"/>
</dbReference>
<dbReference type="EMBL" id="JANBPK010001484">
    <property type="protein sequence ID" value="KAJ2922564.1"/>
    <property type="molecule type" value="Genomic_DNA"/>
</dbReference>
<accession>A0A9W8IVJ2</accession>
<evidence type="ECO:0000259" key="2">
    <source>
        <dbReference type="Pfam" id="PF24883"/>
    </source>
</evidence>
<dbReference type="InterPro" id="IPR056884">
    <property type="entry name" value="NPHP3-like_N"/>
</dbReference>
<gene>
    <name evidence="3" type="ORF">H1R20_g14530</name>
</gene>